<gene>
    <name evidence="1" type="ORF">EAH86_02435</name>
</gene>
<keyword evidence="2" id="KW-1185">Reference proteome</keyword>
<organism evidence="1 2">
    <name type="scientific">Pedococcus bigeumensis</name>
    <dbReference type="NCBI Taxonomy" id="433644"/>
    <lineage>
        <taxon>Bacteria</taxon>
        <taxon>Bacillati</taxon>
        <taxon>Actinomycetota</taxon>
        <taxon>Actinomycetes</taxon>
        <taxon>Micrococcales</taxon>
        <taxon>Intrasporangiaceae</taxon>
        <taxon>Pedococcus</taxon>
    </lineage>
</organism>
<dbReference type="RefSeq" id="WP_140737012.1">
    <property type="nucleotide sequence ID" value="NZ_RCZM01000001.1"/>
</dbReference>
<sequence length="208" mass="21299">MTGHSGSHVEVTGSGTASAAPDVVRVRAGVRCDGDDVSTALADAGNRAQGLAQAARDHGVAAADLRTTGTRVHPRHDREGVTVVGYTAYQGLSVTVRDPALVGSLVEAFAGAAGNALTIDHIGLELADSAPLLAQAREAAFADAKAKAEQYAALAGRELGKVERLSDVERGGAQPRFAMMAAGKAADLSVELGENSVTATVAVRWEWT</sequence>
<reference evidence="1 2" key="1">
    <citation type="journal article" date="2019" name="Environ. Microbiol.">
        <title>Species interactions and distinct microbial communities in high Arctic permafrost affected cryosols are associated with the CH4 and CO2 gas fluxes.</title>
        <authorList>
            <person name="Altshuler I."/>
            <person name="Hamel J."/>
            <person name="Turney S."/>
            <person name="Magnuson E."/>
            <person name="Levesque R."/>
            <person name="Greer C."/>
            <person name="Whyte L.G."/>
        </authorList>
    </citation>
    <scope>NUCLEOTIDE SEQUENCE [LARGE SCALE GENOMIC DNA]</scope>
    <source>
        <strain evidence="1 2">S9.3A</strain>
    </source>
</reference>
<proteinExistence type="predicted"/>
<comment type="caution">
    <text evidence="1">The sequence shown here is derived from an EMBL/GenBank/DDBJ whole genome shotgun (WGS) entry which is preliminary data.</text>
</comment>
<dbReference type="Pfam" id="PF04402">
    <property type="entry name" value="SIMPL"/>
    <property type="match status" value="1"/>
</dbReference>
<name>A0A502D2G1_9MICO</name>
<dbReference type="OrthoDB" id="4843193at2"/>
<dbReference type="InterPro" id="IPR052022">
    <property type="entry name" value="26kDa_periplasmic_antigen"/>
</dbReference>
<dbReference type="InterPro" id="IPR007497">
    <property type="entry name" value="SIMPL/DUF541"/>
</dbReference>
<dbReference type="EMBL" id="RCZM01000001">
    <property type="protein sequence ID" value="TPG19368.1"/>
    <property type="molecule type" value="Genomic_DNA"/>
</dbReference>
<accession>A0A502D2G1</accession>
<dbReference type="AlphaFoldDB" id="A0A502D2G1"/>
<dbReference type="Gene3D" id="3.30.70.2970">
    <property type="entry name" value="Protein of unknown function (DUF541), domain 2"/>
    <property type="match status" value="1"/>
</dbReference>
<dbReference type="PANTHER" id="PTHR34387">
    <property type="entry name" value="SLR1258 PROTEIN"/>
    <property type="match status" value="1"/>
</dbReference>
<dbReference type="Proteomes" id="UP000317722">
    <property type="component" value="Unassembled WGS sequence"/>
</dbReference>
<dbReference type="GO" id="GO:0006974">
    <property type="term" value="P:DNA damage response"/>
    <property type="evidence" value="ECO:0007669"/>
    <property type="project" value="TreeGrafter"/>
</dbReference>
<dbReference type="Gene3D" id="3.30.110.170">
    <property type="entry name" value="Protein of unknown function (DUF541), domain 1"/>
    <property type="match status" value="1"/>
</dbReference>
<evidence type="ECO:0000313" key="1">
    <source>
        <dbReference type="EMBL" id="TPG19368.1"/>
    </source>
</evidence>
<dbReference type="PANTHER" id="PTHR34387:SF1">
    <property type="entry name" value="PERIPLASMIC IMMUNOGENIC PROTEIN"/>
    <property type="match status" value="1"/>
</dbReference>
<protein>
    <submittedName>
        <fullName evidence="1">DUF541 domain-containing protein</fullName>
    </submittedName>
</protein>
<evidence type="ECO:0000313" key="2">
    <source>
        <dbReference type="Proteomes" id="UP000317722"/>
    </source>
</evidence>